<feature type="chain" id="PRO_5045804198" description="Outer membrane protein beta-barrel domain-containing protein" evidence="1">
    <location>
        <begin position="20"/>
        <end position="262"/>
    </location>
</feature>
<evidence type="ECO:0000313" key="2">
    <source>
        <dbReference type="EMBL" id="MDU0342885.1"/>
    </source>
</evidence>
<dbReference type="EMBL" id="JAWDID010000051">
    <property type="protein sequence ID" value="MDU0342885.1"/>
    <property type="molecule type" value="Genomic_DNA"/>
</dbReference>
<gene>
    <name evidence="2" type="ORF">RKE40_23560</name>
</gene>
<keyword evidence="3" id="KW-1185">Reference proteome</keyword>
<feature type="signal peptide" evidence="1">
    <location>
        <begin position="1"/>
        <end position="19"/>
    </location>
</feature>
<reference evidence="2 3" key="1">
    <citation type="submission" date="2023-09" db="EMBL/GenBank/DDBJ databases">
        <title>Whole genome shotgun sequencing (WGS) of Bosea sp. ZW T0_25, isolated from stored onions (Allium cepa).</title>
        <authorList>
            <person name="Stoll D.A."/>
            <person name="Huch M."/>
        </authorList>
    </citation>
    <scope>NUCLEOTIDE SEQUENCE [LARGE SCALE GENOMIC DNA]</scope>
    <source>
        <strain evidence="2 3">ZW T0_25</strain>
    </source>
</reference>
<dbReference type="SUPFAM" id="SSF56925">
    <property type="entry name" value="OMPA-like"/>
    <property type="match status" value="1"/>
</dbReference>
<evidence type="ECO:0000256" key="1">
    <source>
        <dbReference type="SAM" id="SignalP"/>
    </source>
</evidence>
<evidence type="ECO:0000313" key="3">
    <source>
        <dbReference type="Proteomes" id="UP001254257"/>
    </source>
</evidence>
<organism evidence="2 3">
    <name type="scientific">Bosea rubneri</name>
    <dbReference type="NCBI Taxonomy" id="3075434"/>
    <lineage>
        <taxon>Bacteria</taxon>
        <taxon>Pseudomonadati</taxon>
        <taxon>Pseudomonadota</taxon>
        <taxon>Alphaproteobacteria</taxon>
        <taxon>Hyphomicrobiales</taxon>
        <taxon>Boseaceae</taxon>
        <taxon>Bosea</taxon>
    </lineage>
</organism>
<keyword evidence="1" id="KW-0732">Signal</keyword>
<evidence type="ECO:0008006" key="4">
    <source>
        <dbReference type="Google" id="ProtNLM"/>
    </source>
</evidence>
<dbReference type="Proteomes" id="UP001254257">
    <property type="component" value="Unassembled WGS sequence"/>
</dbReference>
<accession>A0ABU3SES0</accession>
<dbReference type="InterPro" id="IPR011250">
    <property type="entry name" value="OMP/PagP_B-barrel"/>
</dbReference>
<dbReference type="RefSeq" id="WP_316020637.1">
    <property type="nucleotide sequence ID" value="NZ_JAWDID010000051.1"/>
</dbReference>
<dbReference type="Gene3D" id="2.40.160.20">
    <property type="match status" value="1"/>
</dbReference>
<sequence>MRSVIAATATLLSATSLLAADLPPAAPRAHQPPLLSTTPSFSFTGYAWAAALDGRASTLPPLPTTNLNLSFGDILENMNIGLMGAAEMRIGRWGFVADAMLSQVTPGGTLPGPYFSSAKVRSQTLTLQAGILYRIYSDETFDLDVGAGLRFWNLDTELKIAPGTLNLRIDHSVSQDWLDPVIAARMTARLGGPWSLTLSGDIGGFDIASRLTWQAIGTVNYEWNENWVFRAGYRALYVDYRKGDFLYDTTMHGPVLAATYRF</sequence>
<proteinExistence type="predicted"/>
<comment type="caution">
    <text evidence="2">The sequence shown here is derived from an EMBL/GenBank/DDBJ whole genome shotgun (WGS) entry which is preliminary data.</text>
</comment>
<name>A0ABU3SES0_9HYPH</name>
<protein>
    <recommendedName>
        <fullName evidence="4">Outer membrane protein beta-barrel domain-containing protein</fullName>
    </recommendedName>
</protein>